<feature type="compositionally biased region" description="Polar residues" evidence="2">
    <location>
        <begin position="338"/>
        <end position="350"/>
    </location>
</feature>
<feature type="region of interest" description="Disordered" evidence="2">
    <location>
        <begin position="313"/>
        <end position="407"/>
    </location>
</feature>
<comment type="similarity">
    <text evidence="1">Belongs to the QWRF family.</text>
</comment>
<sequence>MDVRKAQPPALRNDPAESFRPPLILSEKIQKNNGPTVGRKSQTREVASRCKAELTPVAISVPSKPSKAQRSPSPSVRSPSPSLPKRSQSADRRRPATPTHRISPSASPSSSRSSTTMSSPSSRPSTPVRDVTEDVPFSSRRRGGSRMPDGLWPSMRSLTSSFQSESVSGRPRNSDKLLSNSNHTHLQMLNSSDNLKRERKTTPSKGRNATDQSENLKPAENPHCRVLDQNRWPRSVNSKISSRSMSMSMDLTDRVSRLSSLPVSFRGASPARKAHITDGPRRGPQKNAGEVASQTCSDVNGLVKEFNAATSVPAKHLERDPSVTRPRRTVSLPLPGSPRSSTPCKISSPSAFFRSMASPSPTRSSTPPSSSRNSLQSSSSRTIASPSRSRPSTPNNPAGRTGFSSSQSYMVDVRKGKKSANHIEAAHQLRLLYNRNLLWRFVNARAEASTSMQKMTAESILHSVWVSISEMRDSVVTKRISVEQLRQEMKLGLILREQMAYIEDWGLLNREHSSSLLGVTEALKASILRLPVTGGGKADVPALKDAISSAVGVMQAVLYSINHLHSRMVDKFSAVSELAEVAVLERAMLNECRELLSSVAAMQVHESSLRTHLLQLKRDAIRLNPV</sequence>
<feature type="region of interest" description="Disordered" evidence="2">
    <location>
        <begin position="1"/>
        <end position="248"/>
    </location>
</feature>
<feature type="compositionally biased region" description="Low complexity" evidence="2">
    <location>
        <begin position="354"/>
        <end position="398"/>
    </location>
</feature>
<feature type="compositionally biased region" description="Low complexity" evidence="2">
    <location>
        <begin position="70"/>
        <end position="87"/>
    </location>
</feature>
<dbReference type="OrthoDB" id="1924320at2759"/>
<keyword evidence="4" id="KW-1185">Reference proteome</keyword>
<protein>
    <submittedName>
        <fullName evidence="3">Uncharacterized protein</fullName>
    </submittedName>
</protein>
<evidence type="ECO:0000313" key="4">
    <source>
        <dbReference type="Proteomes" id="UP000663760"/>
    </source>
</evidence>
<gene>
    <name evidence="3" type="ORF">SI8410_06008720</name>
</gene>
<dbReference type="GO" id="GO:0005880">
    <property type="term" value="C:nuclear microtubule"/>
    <property type="evidence" value="ECO:0007669"/>
    <property type="project" value="TreeGrafter"/>
</dbReference>
<feature type="compositionally biased region" description="Low complexity" evidence="2">
    <location>
        <begin position="235"/>
        <end position="248"/>
    </location>
</feature>
<name>A0A7I8KM41_SPIIN</name>
<feature type="compositionally biased region" description="Polar residues" evidence="2">
    <location>
        <begin position="156"/>
        <end position="167"/>
    </location>
</feature>
<dbReference type="GO" id="GO:0008017">
    <property type="term" value="F:microtubule binding"/>
    <property type="evidence" value="ECO:0007669"/>
    <property type="project" value="TreeGrafter"/>
</dbReference>
<dbReference type="InterPro" id="IPR007573">
    <property type="entry name" value="QWRF"/>
</dbReference>
<dbReference type="PANTHER" id="PTHR31807">
    <property type="entry name" value="AUGMIN FAMILY MEMBER"/>
    <property type="match status" value="1"/>
</dbReference>
<feature type="compositionally biased region" description="Low complexity" evidence="2">
    <location>
        <begin position="103"/>
        <end position="127"/>
    </location>
</feature>
<feature type="compositionally biased region" description="Polar residues" evidence="2">
    <location>
        <begin position="203"/>
        <end position="215"/>
    </location>
</feature>
<proteinExistence type="inferred from homology"/>
<dbReference type="EMBL" id="LR746269">
    <property type="protein sequence ID" value="CAA7398055.1"/>
    <property type="molecule type" value="Genomic_DNA"/>
</dbReference>
<evidence type="ECO:0000256" key="1">
    <source>
        <dbReference type="ARBA" id="ARBA00010016"/>
    </source>
</evidence>
<dbReference type="Pfam" id="PF04484">
    <property type="entry name" value="QWRF"/>
    <property type="match status" value="1"/>
</dbReference>
<dbReference type="AlphaFoldDB" id="A0A7I8KM41"/>
<dbReference type="Proteomes" id="UP000663760">
    <property type="component" value="Chromosome 6"/>
</dbReference>
<feature type="compositionally biased region" description="Basic and acidic residues" evidence="2">
    <location>
        <begin position="42"/>
        <end position="52"/>
    </location>
</feature>
<evidence type="ECO:0000256" key="2">
    <source>
        <dbReference type="SAM" id="MobiDB-lite"/>
    </source>
</evidence>
<dbReference type="GO" id="GO:0051225">
    <property type="term" value="P:spindle assembly"/>
    <property type="evidence" value="ECO:0007669"/>
    <property type="project" value="TreeGrafter"/>
</dbReference>
<organism evidence="3 4">
    <name type="scientific">Spirodela intermedia</name>
    <name type="common">Intermediate duckweed</name>
    <dbReference type="NCBI Taxonomy" id="51605"/>
    <lineage>
        <taxon>Eukaryota</taxon>
        <taxon>Viridiplantae</taxon>
        <taxon>Streptophyta</taxon>
        <taxon>Embryophyta</taxon>
        <taxon>Tracheophyta</taxon>
        <taxon>Spermatophyta</taxon>
        <taxon>Magnoliopsida</taxon>
        <taxon>Liliopsida</taxon>
        <taxon>Araceae</taxon>
        <taxon>Lemnoideae</taxon>
        <taxon>Spirodela</taxon>
    </lineage>
</organism>
<reference evidence="3" key="1">
    <citation type="submission" date="2020-02" db="EMBL/GenBank/DDBJ databases">
        <authorList>
            <person name="Scholz U."/>
            <person name="Mascher M."/>
            <person name="Fiebig A."/>
        </authorList>
    </citation>
    <scope>NUCLEOTIDE SEQUENCE</scope>
</reference>
<dbReference type="GO" id="GO:0005737">
    <property type="term" value="C:cytoplasm"/>
    <property type="evidence" value="ECO:0007669"/>
    <property type="project" value="TreeGrafter"/>
</dbReference>
<evidence type="ECO:0000313" key="3">
    <source>
        <dbReference type="EMBL" id="CAA7398055.1"/>
    </source>
</evidence>
<feature type="compositionally biased region" description="Polar residues" evidence="2">
    <location>
        <begin position="176"/>
        <end position="193"/>
    </location>
</feature>
<dbReference type="PANTHER" id="PTHR31807:SF37">
    <property type="entry name" value="HAUS AUGMIN-LIKE COMPLEX SUBUNIT 8"/>
    <property type="match status" value="1"/>
</dbReference>
<feature type="region of interest" description="Disordered" evidence="2">
    <location>
        <begin position="263"/>
        <end position="294"/>
    </location>
</feature>
<accession>A0A7I8KM41</accession>